<accession>A0AC61RGF5</accession>
<dbReference type="Proteomes" id="UP000306319">
    <property type="component" value="Unassembled WGS sequence"/>
</dbReference>
<sequence length="166" mass="18858">MIETGRLILRHWRVEDASVLYKYASDNRVSELALWPTHTSIEMSREVIEKIFMSNPDCFAIVLKESSEPVGCIGLVPVGDEHHETKPSEREVGYWIGHPYWNMGITTEALEALVAYCRDNIGLQSLLITVYNRNIASQKVAEKCGFSSIDNYLYEGVGSRAYRLDL</sequence>
<gene>
    <name evidence="1" type="ORF">E5331_07675</name>
</gene>
<comment type="caution">
    <text evidence="1">The sequence shown here is derived from an EMBL/GenBank/DDBJ whole genome shotgun (WGS) entry which is preliminary data.</text>
</comment>
<keyword evidence="2" id="KW-1185">Reference proteome</keyword>
<dbReference type="EMBL" id="SRYB01000009">
    <property type="protein sequence ID" value="TGY78938.1"/>
    <property type="molecule type" value="Genomic_DNA"/>
</dbReference>
<organism evidence="1 2">
    <name type="scientific">Lepagella muris</name>
    <dbReference type="NCBI Taxonomy" id="3032870"/>
    <lineage>
        <taxon>Bacteria</taxon>
        <taxon>Pseudomonadati</taxon>
        <taxon>Bacteroidota</taxon>
        <taxon>Bacteroidia</taxon>
        <taxon>Bacteroidales</taxon>
        <taxon>Muribaculaceae</taxon>
        <taxon>Lepagella</taxon>
    </lineage>
</organism>
<name>A0AC61RGF5_9BACT</name>
<protein>
    <submittedName>
        <fullName evidence="1">N-acetyltransferase</fullName>
    </submittedName>
</protein>
<reference evidence="1" key="1">
    <citation type="submission" date="2019-04" db="EMBL/GenBank/DDBJ databases">
        <title>Microbes associate with the intestines of laboratory mice.</title>
        <authorList>
            <person name="Navarre W."/>
            <person name="Wong E."/>
            <person name="Huang K."/>
            <person name="Tropini C."/>
            <person name="Ng K."/>
            <person name="Yu B."/>
        </authorList>
    </citation>
    <scope>NUCLEOTIDE SEQUENCE</scope>
    <source>
        <strain evidence="1">NM04_E33</strain>
    </source>
</reference>
<evidence type="ECO:0000313" key="2">
    <source>
        <dbReference type="Proteomes" id="UP000306319"/>
    </source>
</evidence>
<evidence type="ECO:0000313" key="1">
    <source>
        <dbReference type="EMBL" id="TGY78938.1"/>
    </source>
</evidence>
<proteinExistence type="predicted"/>